<evidence type="ECO:0008006" key="4">
    <source>
        <dbReference type="Google" id="ProtNLM"/>
    </source>
</evidence>
<dbReference type="EMBL" id="CP001744">
    <property type="protein sequence ID" value="ADG69339.1"/>
    <property type="molecule type" value="Genomic_DNA"/>
</dbReference>
<evidence type="ECO:0000313" key="3">
    <source>
        <dbReference type="Proteomes" id="UP000002220"/>
    </source>
</evidence>
<keyword evidence="1" id="KW-0472">Membrane</keyword>
<proteinExistence type="predicted"/>
<dbReference type="InterPro" id="IPR015943">
    <property type="entry name" value="WD40/YVTN_repeat-like_dom_sf"/>
</dbReference>
<dbReference type="KEGG" id="plm:Plim_3526"/>
<keyword evidence="1" id="KW-0812">Transmembrane</keyword>
<organism evidence="2 3">
    <name type="scientific">Planctopirus limnophila (strain ATCC 43296 / DSM 3776 / IFAM 1008 / Mu 290)</name>
    <name type="common">Planctomyces limnophilus</name>
    <dbReference type="NCBI Taxonomy" id="521674"/>
    <lineage>
        <taxon>Bacteria</taxon>
        <taxon>Pseudomonadati</taxon>
        <taxon>Planctomycetota</taxon>
        <taxon>Planctomycetia</taxon>
        <taxon>Planctomycetales</taxon>
        <taxon>Planctomycetaceae</taxon>
        <taxon>Planctopirus</taxon>
    </lineage>
</organism>
<feature type="transmembrane region" description="Helical" evidence="1">
    <location>
        <begin position="372"/>
        <end position="391"/>
    </location>
</feature>
<dbReference type="HOGENOM" id="CLU_694175_0_0_0"/>
<feature type="transmembrane region" description="Helical" evidence="1">
    <location>
        <begin position="342"/>
        <end position="360"/>
    </location>
</feature>
<accession>D5SV53</accession>
<sequence>MGEIQQNRVACSANGRVMVISHLQEILIYSAIDGSPIWRQQCQTEIKSVSANAGFVYALDNSKQIHRWEALKGEIHESLSLPEQPLGMAVSAEGDCAVFSPNHLFLLRDLKIVQSIDRSSISAVGWVDDAGDILAIGDQTGQLWFFEWRMDSGMNLHPAGYLKLNCSVEYIHWDHCQSWVVVAGGEIWQISRNGQKSNKIIDMFQQPIHHLAISVDGNHLAVAVGQQTVLVFRLGKAQIGNPGQFDYQDRTIAGLGFGLDATLFIGLDTGDGNIFDLSTSELTFIRTDPHPGRPLTLWTLSFDLLNVLPNPEVSYDRKSKNPLTAYLATREEISRQVSTKKYPAWIGPILGMIAGLVFGARLAKDLPGNEVLAFAVAIGIGGFAGSIVMLLDLMKRK</sequence>
<evidence type="ECO:0000313" key="2">
    <source>
        <dbReference type="EMBL" id="ADG69339.1"/>
    </source>
</evidence>
<name>D5SV53_PLAL2</name>
<keyword evidence="1" id="KW-1133">Transmembrane helix</keyword>
<reference evidence="2 3" key="1">
    <citation type="journal article" date="2010" name="Stand. Genomic Sci.">
        <title>Complete genome sequence of Planctomyces limnophilus type strain (Mu 290).</title>
        <authorList>
            <person name="Labutti K."/>
            <person name="Sikorski J."/>
            <person name="Schneider S."/>
            <person name="Nolan M."/>
            <person name="Lucas S."/>
            <person name="Glavina Del Rio T."/>
            <person name="Tice H."/>
            <person name="Cheng J.F."/>
            <person name="Goodwin L."/>
            <person name="Pitluck S."/>
            <person name="Liolios K."/>
            <person name="Ivanova N."/>
            <person name="Mavromatis K."/>
            <person name="Mikhailova N."/>
            <person name="Pati A."/>
            <person name="Chen A."/>
            <person name="Palaniappan K."/>
            <person name="Land M."/>
            <person name="Hauser L."/>
            <person name="Chang Y.J."/>
            <person name="Jeffries C.D."/>
            <person name="Tindall B.J."/>
            <person name="Rohde M."/>
            <person name="Goker M."/>
            <person name="Woyke T."/>
            <person name="Bristow J."/>
            <person name="Eisen J.A."/>
            <person name="Markowitz V."/>
            <person name="Hugenholtz P."/>
            <person name="Kyrpides N.C."/>
            <person name="Klenk H.P."/>
            <person name="Lapidus A."/>
        </authorList>
    </citation>
    <scope>NUCLEOTIDE SEQUENCE [LARGE SCALE GENOMIC DNA]</scope>
    <source>
        <strain evidence="3">ATCC 43296 / DSM 3776 / IFAM 1008 / Mu 290</strain>
    </source>
</reference>
<evidence type="ECO:0000256" key="1">
    <source>
        <dbReference type="SAM" id="Phobius"/>
    </source>
</evidence>
<protein>
    <recommendedName>
        <fullName evidence="4">WD-40 repeat protein</fullName>
    </recommendedName>
</protein>
<dbReference type="AlphaFoldDB" id="D5SV53"/>
<dbReference type="Proteomes" id="UP000002220">
    <property type="component" value="Chromosome"/>
</dbReference>
<dbReference type="Gene3D" id="2.130.10.10">
    <property type="entry name" value="YVTN repeat-like/Quinoprotein amine dehydrogenase"/>
    <property type="match status" value="1"/>
</dbReference>
<gene>
    <name evidence="2" type="ordered locus">Plim_3526</name>
</gene>
<dbReference type="SUPFAM" id="SSF69322">
    <property type="entry name" value="Tricorn protease domain 2"/>
    <property type="match status" value="1"/>
</dbReference>
<keyword evidence="3" id="KW-1185">Reference proteome</keyword>
<dbReference type="OrthoDB" id="9554522at2"/>